<feature type="binding site" evidence="4">
    <location>
        <begin position="273"/>
        <end position="277"/>
    </location>
    <ligand>
        <name>AMP</name>
        <dbReference type="ChEBI" id="CHEBI:456215"/>
    </ligand>
</feature>
<evidence type="ECO:0000256" key="4">
    <source>
        <dbReference type="PIRSR" id="PIRSR623088-2"/>
    </source>
</evidence>
<evidence type="ECO:0000256" key="3">
    <source>
        <dbReference type="PIRSR" id="PIRSR623088-1"/>
    </source>
</evidence>
<feature type="compositionally biased region" description="Low complexity" evidence="7">
    <location>
        <begin position="33"/>
        <end position="45"/>
    </location>
</feature>
<dbReference type="CDD" id="cd00077">
    <property type="entry name" value="HDc"/>
    <property type="match status" value="1"/>
</dbReference>
<dbReference type="InterPro" id="IPR023174">
    <property type="entry name" value="PDEase_CS"/>
</dbReference>
<dbReference type="AlphaFoldDB" id="A0A7S0NF93"/>
<reference evidence="9" key="1">
    <citation type="submission" date="2021-01" db="EMBL/GenBank/DDBJ databases">
        <authorList>
            <person name="Corre E."/>
            <person name="Pelletier E."/>
            <person name="Niang G."/>
            <person name="Scheremetjew M."/>
            <person name="Finn R."/>
            <person name="Kale V."/>
            <person name="Holt S."/>
            <person name="Cochrane G."/>
            <person name="Meng A."/>
            <person name="Brown T."/>
            <person name="Cohen L."/>
        </authorList>
    </citation>
    <scope>NUCLEOTIDE SEQUENCE</scope>
    <source>
        <strain evidence="9">CCMP1374</strain>
    </source>
</reference>
<comment type="similarity">
    <text evidence="6">Belongs to the cyclic nucleotide phosphodiesterase family.</text>
</comment>
<feature type="active site" description="Proton donor" evidence="3">
    <location>
        <position position="273"/>
    </location>
</feature>
<feature type="binding site" evidence="4">
    <location>
        <position position="511"/>
    </location>
    <ligand>
        <name>AMP</name>
        <dbReference type="ChEBI" id="CHEBI:456215"/>
    </ligand>
</feature>
<feature type="binding site" evidence="4">
    <location>
        <position position="460"/>
    </location>
    <ligand>
        <name>AMP</name>
        <dbReference type="ChEBI" id="CHEBI:456215"/>
    </ligand>
</feature>
<dbReference type="GO" id="GO:0046872">
    <property type="term" value="F:metal ion binding"/>
    <property type="evidence" value="ECO:0007669"/>
    <property type="project" value="UniProtKB-KW"/>
</dbReference>
<feature type="binding site" evidence="4">
    <location>
        <position position="315"/>
    </location>
    <ligand>
        <name>AMP</name>
        <dbReference type="ChEBI" id="CHEBI:456215"/>
    </ligand>
</feature>
<feature type="binding site" evidence="5">
    <location>
        <position position="315"/>
    </location>
    <ligand>
        <name>Zn(2+)</name>
        <dbReference type="ChEBI" id="CHEBI:29105"/>
        <label>1</label>
    </ligand>
</feature>
<dbReference type="InterPro" id="IPR002073">
    <property type="entry name" value="PDEase_catalytic_dom"/>
</dbReference>
<proteinExistence type="inferred from homology"/>
<evidence type="ECO:0000256" key="1">
    <source>
        <dbReference type="ARBA" id="ARBA00022723"/>
    </source>
</evidence>
<evidence type="ECO:0000256" key="7">
    <source>
        <dbReference type="SAM" id="MobiDB-lite"/>
    </source>
</evidence>
<evidence type="ECO:0000256" key="5">
    <source>
        <dbReference type="PIRSR" id="PIRSR623088-3"/>
    </source>
</evidence>
<feature type="region of interest" description="Disordered" evidence="7">
    <location>
        <begin position="16"/>
        <end position="70"/>
    </location>
</feature>
<organism evidence="9">
    <name type="scientific">Phaeocystis antarctica</name>
    <dbReference type="NCBI Taxonomy" id="33657"/>
    <lineage>
        <taxon>Eukaryota</taxon>
        <taxon>Haptista</taxon>
        <taxon>Haptophyta</taxon>
        <taxon>Prymnesiophyceae</taxon>
        <taxon>Phaeocystales</taxon>
        <taxon>Phaeocystaceae</taxon>
        <taxon>Phaeocystis</taxon>
    </lineage>
</organism>
<dbReference type="Pfam" id="PF00233">
    <property type="entry name" value="PDEase_I"/>
    <property type="match status" value="1"/>
</dbReference>
<feature type="domain" description="PDEase" evidence="8">
    <location>
        <begin position="194"/>
        <end position="553"/>
    </location>
</feature>
<accession>A0A7S0NF93</accession>
<dbReference type="EMBL" id="HBEP01035394">
    <property type="protein sequence ID" value="CAD8509756.1"/>
    <property type="molecule type" value="Transcribed_RNA"/>
</dbReference>
<evidence type="ECO:0000259" key="8">
    <source>
        <dbReference type="PROSITE" id="PS51845"/>
    </source>
</evidence>
<dbReference type="GO" id="GO:0004114">
    <property type="term" value="F:3',5'-cyclic-nucleotide phosphodiesterase activity"/>
    <property type="evidence" value="ECO:0007669"/>
    <property type="project" value="InterPro"/>
</dbReference>
<evidence type="ECO:0000256" key="6">
    <source>
        <dbReference type="RuleBase" id="RU363067"/>
    </source>
</evidence>
<protein>
    <recommendedName>
        <fullName evidence="6">Phosphodiesterase</fullName>
        <ecNumber evidence="6">3.1.4.-</ecNumber>
    </recommendedName>
</protein>
<evidence type="ECO:0000313" key="9">
    <source>
        <dbReference type="EMBL" id="CAD8509756.1"/>
    </source>
</evidence>
<dbReference type="GO" id="GO:0007165">
    <property type="term" value="P:signal transduction"/>
    <property type="evidence" value="ECO:0007669"/>
    <property type="project" value="InterPro"/>
</dbReference>
<keyword evidence="1 5" id="KW-0479">Metal-binding</keyword>
<name>A0A7S0NF93_9EUKA</name>
<sequence length="597" mass="64485">MALSAFFAVTVGQAWRRTSTPRSSKTSEDLGDSSSGASHSAEVSVDGVSLRETASSRSSGEPASAAYPSRLRRMRSAATKVIAMHRLGRQAAPRLPETIFDSPLQQAMHLLSRLTDSLEEAGDDEAAAAAMHVSYLLHSKRLHASGLMDEYSLSLHGTAGDGVHGWVSPPEGLGENAPGGSARDEAKPSAALNPRLSVSSNESELLSLLEHGIGEWSFDALALHRLSNGHALSTLGWALFERENLRQKFSISAETLCSFLSQLEAAYKHVPYHNAAHGACVTHGAYWFGTNAAIKGAAASPIDMFSLIVAALMHDVSHTGHNNAFHVATGSDLAILYSDQSVLEMHHLATGFRLLASAQSDISATMSTEQRKQMRSTIIGMVLATDLTQNFDVISAYKTMLQPVMPEGREGDLSHDPGPPRTRKEERVEVGKEPLFSSRAATMLPAERLTVLKMAIKCADIGNVTKGKAAALQWTDRVVLEFFAQGDEERSLGLPVTPMLDRASANVAKNQLGFYNFIVRPMYDAMDLLVDMSQHMIALDEMHAHWTEQVSEEERTDAGGALVIRSGEERMAKSQSRRESALGAGTTSASRRPLFPA</sequence>
<comment type="cofactor">
    <cofactor evidence="6">
        <name>a divalent metal cation</name>
        <dbReference type="ChEBI" id="CHEBI:60240"/>
    </cofactor>
    <text evidence="6">Binds 2 divalent metal cations per subunit. Site 1 may preferentially bind zinc ions, while site 2 has a preference for magnesium and/or manganese ions.</text>
</comment>
<feature type="binding site" evidence="5">
    <location>
        <position position="314"/>
    </location>
    <ligand>
        <name>Zn(2+)</name>
        <dbReference type="ChEBI" id="CHEBI:29105"/>
        <label>1</label>
    </ligand>
</feature>
<dbReference type="PROSITE" id="PS51845">
    <property type="entry name" value="PDEASE_I_2"/>
    <property type="match status" value="1"/>
</dbReference>
<feature type="binding site" evidence="5">
    <location>
        <position position="277"/>
    </location>
    <ligand>
        <name>Zn(2+)</name>
        <dbReference type="ChEBI" id="CHEBI:29105"/>
        <label>1</label>
    </ligand>
</feature>
<feature type="binding site" evidence="5">
    <location>
        <position position="315"/>
    </location>
    <ligand>
        <name>Zn(2+)</name>
        <dbReference type="ChEBI" id="CHEBI:29105"/>
        <label>2</label>
    </ligand>
</feature>
<dbReference type="EC" id="3.1.4.-" evidence="6"/>
<dbReference type="InterPro" id="IPR036971">
    <property type="entry name" value="PDEase_catalytic_dom_sf"/>
</dbReference>
<dbReference type="SMART" id="SM00471">
    <property type="entry name" value="HDc"/>
    <property type="match status" value="1"/>
</dbReference>
<dbReference type="SUPFAM" id="SSF109604">
    <property type="entry name" value="HD-domain/PDEase-like"/>
    <property type="match status" value="1"/>
</dbReference>
<feature type="binding site" evidence="5">
    <location>
        <position position="460"/>
    </location>
    <ligand>
        <name>Zn(2+)</name>
        <dbReference type="ChEBI" id="CHEBI:29105"/>
        <label>1</label>
    </ligand>
</feature>
<feature type="region of interest" description="Disordered" evidence="7">
    <location>
        <begin position="568"/>
        <end position="597"/>
    </location>
</feature>
<feature type="region of interest" description="Disordered" evidence="7">
    <location>
        <begin position="406"/>
        <end position="431"/>
    </location>
</feature>
<gene>
    <name evidence="9" type="ORF">PANT1444_LOCUS20069</name>
</gene>
<keyword evidence="2 6" id="KW-0378">Hydrolase</keyword>
<dbReference type="Gene3D" id="1.10.1300.10">
    <property type="entry name" value="3'5'-cyclic nucleotide phosphodiesterase, catalytic domain"/>
    <property type="match status" value="1"/>
</dbReference>
<dbReference type="InterPro" id="IPR003607">
    <property type="entry name" value="HD/PDEase_dom"/>
</dbReference>
<dbReference type="InterPro" id="IPR023088">
    <property type="entry name" value="PDEase"/>
</dbReference>
<feature type="compositionally biased region" description="Basic and acidic residues" evidence="7">
    <location>
        <begin position="422"/>
        <end position="431"/>
    </location>
</feature>
<feature type="compositionally biased region" description="Basic and acidic residues" evidence="7">
    <location>
        <begin position="568"/>
        <end position="580"/>
    </location>
</feature>
<dbReference type="PRINTS" id="PR00387">
    <property type="entry name" value="PDIESTERASE1"/>
</dbReference>
<feature type="region of interest" description="Disordered" evidence="7">
    <location>
        <begin position="164"/>
        <end position="194"/>
    </location>
</feature>
<dbReference type="PROSITE" id="PS00126">
    <property type="entry name" value="PDEASE_I_1"/>
    <property type="match status" value="1"/>
</dbReference>
<dbReference type="PANTHER" id="PTHR11347">
    <property type="entry name" value="CYCLIC NUCLEOTIDE PHOSPHODIESTERASE"/>
    <property type="match status" value="1"/>
</dbReference>
<evidence type="ECO:0000256" key="2">
    <source>
        <dbReference type="ARBA" id="ARBA00022801"/>
    </source>
</evidence>
<feature type="compositionally biased region" description="Polar residues" evidence="7">
    <location>
        <begin position="52"/>
        <end position="61"/>
    </location>
</feature>